<gene>
    <name evidence="2" type="ORF">PMAYCL1PPCAC_28794</name>
</gene>
<keyword evidence="3" id="KW-1185">Reference proteome</keyword>
<accession>A0AAN5DAW8</accession>
<feature type="signal peptide" evidence="1">
    <location>
        <begin position="1"/>
        <end position="16"/>
    </location>
</feature>
<evidence type="ECO:0000256" key="1">
    <source>
        <dbReference type="SAM" id="SignalP"/>
    </source>
</evidence>
<feature type="chain" id="PRO_5043041166" evidence="1">
    <location>
        <begin position="17"/>
        <end position="99"/>
    </location>
</feature>
<dbReference type="AlphaFoldDB" id="A0AAN5DAW8"/>
<proteinExistence type="predicted"/>
<keyword evidence="1" id="KW-0732">Signal</keyword>
<organism evidence="2 3">
    <name type="scientific">Pristionchus mayeri</name>
    <dbReference type="NCBI Taxonomy" id="1317129"/>
    <lineage>
        <taxon>Eukaryota</taxon>
        <taxon>Metazoa</taxon>
        <taxon>Ecdysozoa</taxon>
        <taxon>Nematoda</taxon>
        <taxon>Chromadorea</taxon>
        <taxon>Rhabditida</taxon>
        <taxon>Rhabditina</taxon>
        <taxon>Diplogasteromorpha</taxon>
        <taxon>Diplogasteroidea</taxon>
        <taxon>Neodiplogasteridae</taxon>
        <taxon>Pristionchus</taxon>
    </lineage>
</organism>
<reference evidence="3" key="1">
    <citation type="submission" date="2022-10" db="EMBL/GenBank/DDBJ databases">
        <title>Genome assembly of Pristionchus species.</title>
        <authorList>
            <person name="Yoshida K."/>
            <person name="Sommer R.J."/>
        </authorList>
    </citation>
    <scope>NUCLEOTIDE SEQUENCE [LARGE SCALE GENOMIC DNA]</scope>
    <source>
        <strain evidence="3">RS5460</strain>
    </source>
</reference>
<dbReference type="EMBL" id="BTRK01000006">
    <property type="protein sequence ID" value="GMR58599.1"/>
    <property type="molecule type" value="Genomic_DNA"/>
</dbReference>
<evidence type="ECO:0000313" key="2">
    <source>
        <dbReference type="EMBL" id="GMR58599.1"/>
    </source>
</evidence>
<name>A0AAN5DAW8_9BILA</name>
<dbReference type="Proteomes" id="UP001328107">
    <property type="component" value="Unassembled WGS sequence"/>
</dbReference>
<feature type="non-terminal residue" evidence="2">
    <location>
        <position position="1"/>
    </location>
</feature>
<evidence type="ECO:0000313" key="3">
    <source>
        <dbReference type="Proteomes" id="UP001328107"/>
    </source>
</evidence>
<comment type="caution">
    <text evidence="2">The sequence shown here is derived from an EMBL/GenBank/DDBJ whole genome shotgun (WGS) entry which is preliminary data.</text>
</comment>
<sequence>LLLSVAVLAVYAASDADKNAIYNKMLQTCEDVSAAKITKEEAVKQVDHATDGFTLTAEDKEQLKDATTLLKGIVGALGDIPKEHRGAFKGLCDKSKLQG</sequence>
<protein>
    <submittedName>
        <fullName evidence="2">Uncharacterized protein</fullName>
    </submittedName>
</protein>